<sequence>METKPRRLENLCWSETSFGTDKPSIGISKSGGLKLRPHPLSLISAKSITTLNLLLSLKLHKLEEVEKREEPKKGRKHILEKHGIKLEDGKGSSTAANGLDDDDGLGAQRRRQRLRDSTENDGETKRVKVNNKERKSE</sequence>
<name>A0AAW2E8B8_9ROSI</name>
<evidence type="ECO:0000313" key="3">
    <source>
        <dbReference type="Proteomes" id="UP001459277"/>
    </source>
</evidence>
<feature type="compositionally biased region" description="Basic and acidic residues" evidence="1">
    <location>
        <begin position="114"/>
        <end position="137"/>
    </location>
</feature>
<evidence type="ECO:0000256" key="1">
    <source>
        <dbReference type="SAM" id="MobiDB-lite"/>
    </source>
</evidence>
<dbReference type="EMBL" id="JAZDWU010000001">
    <property type="protein sequence ID" value="KAL0017271.1"/>
    <property type="molecule type" value="Genomic_DNA"/>
</dbReference>
<feature type="compositionally biased region" description="Basic and acidic residues" evidence="1">
    <location>
        <begin position="80"/>
        <end position="90"/>
    </location>
</feature>
<keyword evidence="3" id="KW-1185">Reference proteome</keyword>
<accession>A0AAW2E8B8</accession>
<evidence type="ECO:0000313" key="2">
    <source>
        <dbReference type="EMBL" id="KAL0017271.1"/>
    </source>
</evidence>
<proteinExistence type="predicted"/>
<organism evidence="2 3">
    <name type="scientific">Lithocarpus litseifolius</name>
    <dbReference type="NCBI Taxonomy" id="425828"/>
    <lineage>
        <taxon>Eukaryota</taxon>
        <taxon>Viridiplantae</taxon>
        <taxon>Streptophyta</taxon>
        <taxon>Embryophyta</taxon>
        <taxon>Tracheophyta</taxon>
        <taxon>Spermatophyta</taxon>
        <taxon>Magnoliopsida</taxon>
        <taxon>eudicotyledons</taxon>
        <taxon>Gunneridae</taxon>
        <taxon>Pentapetalae</taxon>
        <taxon>rosids</taxon>
        <taxon>fabids</taxon>
        <taxon>Fagales</taxon>
        <taxon>Fagaceae</taxon>
        <taxon>Lithocarpus</taxon>
    </lineage>
</organism>
<reference evidence="2 3" key="1">
    <citation type="submission" date="2024-01" db="EMBL/GenBank/DDBJ databases">
        <title>A telomere-to-telomere, gap-free genome of sweet tea (Lithocarpus litseifolius).</title>
        <authorList>
            <person name="Zhou J."/>
        </authorList>
    </citation>
    <scope>NUCLEOTIDE SEQUENCE [LARGE SCALE GENOMIC DNA]</scope>
    <source>
        <strain evidence="2">Zhou-2022a</strain>
        <tissue evidence="2">Leaf</tissue>
    </source>
</reference>
<dbReference type="Proteomes" id="UP001459277">
    <property type="component" value="Unassembled WGS sequence"/>
</dbReference>
<comment type="caution">
    <text evidence="2">The sequence shown here is derived from an EMBL/GenBank/DDBJ whole genome shotgun (WGS) entry which is preliminary data.</text>
</comment>
<dbReference type="AlphaFoldDB" id="A0AAW2E8B8"/>
<feature type="region of interest" description="Disordered" evidence="1">
    <location>
        <begin position="66"/>
        <end position="137"/>
    </location>
</feature>
<protein>
    <submittedName>
        <fullName evidence="2">Uncharacterized protein</fullName>
    </submittedName>
</protein>
<gene>
    <name evidence="2" type="ORF">SO802_004340</name>
</gene>